<dbReference type="OrthoDB" id="9811314at2"/>
<sequence>MFFSKRRQRLAILLFSFCLSGVLLLNSSWAATQPAPVQAETNASVVNQPLSVTENVRKTVLENGLTVLTKEVRTAPVVSVQVWYQIGSRDEAPGVNGIAHQLEHMLFKGTTDRPIQFGRLFNALGSDSNAFTSYDQTAYFGTVERNKLQALLTLEADRMQNALIDAEELESEKRVVISELQGYENDPGYRLSRAVMRAVFPKSPYGLPIGGTRSDVQKFTVEQVREYYRNYYSPENATLVVVGDFDTDTTLATINETFGKIPNQESTPSVSGTQKLRSLLVQSRRPESNTNNEPKRANTPIVLREPGAAASLQTVYPLPNVNHPDVPALDVMDYILSEGRNSRLYQALIESGLASDAGGYVASMKSSGWYNLAATAAPGQALPKIDSVMQQAIAQLQTKGVTQAEVNRAKALVKATVILSNRDITSQAMQLGYNQTTAGNYRFTDRYLAAIEQVTPADVQRVANTYLQPEKRRVGFFEPTAIAADQSVGAAGATQTHESFTAGPPVDPAEVAKYLPPIESATPTARQLPEQFKLTNGLEVLLLPDKSTPTVTLSGYIKAGSEYDINAKAGLAALTADNLMNGTKTKDAQTLAASLENRGARLEFAAFREGVDATGYSLATDLPVLIETFADVMQNANFPANELELARKRALTNLKLELDSPAQVARRQFQQTIYPPNHPYHSFPTAESLQQINRADVMRFYQQHYRPDQVTLALVGDFEPQQVRSLLEQQFKNWRSSGKPPAVNYPQVSLPNSVVRRNPVLPGKTQAITLMGYRGIERRDPRYYSALVLNQILGGDTLSSRLGTEIRDRQGLTYGIYSYFQAGRNAGPFLIQMQTSPEDAARAIASTTRLLQQVHNQGVSQNELDTAKRSLTSGYTVSLANPDSIATQILMNAVHELSAAELRAFPQKIDSVTLTQVNQTAKELLQPNNIVVVTAGPGSSTANQ</sequence>
<dbReference type="InterPro" id="IPR011249">
    <property type="entry name" value="Metalloenz_LuxS/M16"/>
</dbReference>
<feature type="domain" description="Peptidase M16 N-terminal" evidence="4">
    <location>
        <begin position="541"/>
        <end position="669"/>
    </location>
</feature>
<evidence type="ECO:0000256" key="2">
    <source>
        <dbReference type="SAM" id="Coils"/>
    </source>
</evidence>
<feature type="domain" description="Peptidase M16 C-terminal" evidence="5">
    <location>
        <begin position="692"/>
        <end position="871"/>
    </location>
</feature>
<dbReference type="RefSeq" id="WP_073549098.1">
    <property type="nucleotide sequence ID" value="NZ_CAWMVK010000040.1"/>
</dbReference>
<reference evidence="6 7" key="1">
    <citation type="submission" date="2016-11" db="EMBL/GenBank/DDBJ databases">
        <title>Draft Genome Sequences of Nine Cyanobacterial Strains from Diverse Habitats.</title>
        <authorList>
            <person name="Zhu T."/>
            <person name="Hou S."/>
            <person name="Lu X."/>
            <person name="Hess W.R."/>
        </authorList>
    </citation>
    <scope>NUCLEOTIDE SEQUENCE [LARGE SCALE GENOMIC DNA]</scope>
    <source>
        <strain evidence="6 7">5.2 s.c.1</strain>
    </source>
</reference>
<dbReference type="Proteomes" id="UP000185984">
    <property type="component" value="Unassembled WGS sequence"/>
</dbReference>
<accession>A0A1U7HV34</accession>
<name>A0A1U7HV34_9CHRO</name>
<dbReference type="STRING" id="247279.NIES1031_09090"/>
<proteinExistence type="inferred from homology"/>
<feature type="coiled-coil region" evidence="2">
    <location>
        <begin position="152"/>
        <end position="186"/>
    </location>
</feature>
<dbReference type="EMBL" id="MRCC01000006">
    <property type="protein sequence ID" value="OKH27431.1"/>
    <property type="molecule type" value="Genomic_DNA"/>
</dbReference>
<dbReference type="InterPro" id="IPR011765">
    <property type="entry name" value="Pept_M16_N"/>
</dbReference>
<dbReference type="PANTHER" id="PTHR11851:SF49">
    <property type="entry name" value="MITOCHONDRIAL-PROCESSING PEPTIDASE SUBUNIT ALPHA"/>
    <property type="match status" value="1"/>
</dbReference>
<keyword evidence="3" id="KW-0732">Signal</keyword>
<comment type="similarity">
    <text evidence="1">Belongs to the peptidase M16 family.</text>
</comment>
<protein>
    <submittedName>
        <fullName evidence="6">Peptidase M16</fullName>
    </submittedName>
</protein>
<evidence type="ECO:0000313" key="7">
    <source>
        <dbReference type="Proteomes" id="UP000185984"/>
    </source>
</evidence>
<dbReference type="PANTHER" id="PTHR11851">
    <property type="entry name" value="METALLOPROTEASE"/>
    <property type="match status" value="1"/>
</dbReference>
<dbReference type="Pfam" id="PF00675">
    <property type="entry name" value="Peptidase_M16"/>
    <property type="match status" value="2"/>
</dbReference>
<dbReference type="AlphaFoldDB" id="A0A1U7HV34"/>
<comment type="caution">
    <text evidence="6">The sequence shown here is derived from an EMBL/GenBank/DDBJ whole genome shotgun (WGS) entry which is preliminary data.</text>
</comment>
<dbReference type="InterPro" id="IPR007863">
    <property type="entry name" value="Peptidase_M16_C"/>
</dbReference>
<evidence type="ECO:0000313" key="6">
    <source>
        <dbReference type="EMBL" id="OKH27431.1"/>
    </source>
</evidence>
<gene>
    <name evidence="6" type="ORF">NIES1031_09090</name>
</gene>
<dbReference type="SUPFAM" id="SSF63411">
    <property type="entry name" value="LuxS/MPP-like metallohydrolase"/>
    <property type="match status" value="4"/>
</dbReference>
<dbReference type="GO" id="GO:0046872">
    <property type="term" value="F:metal ion binding"/>
    <property type="evidence" value="ECO:0007669"/>
    <property type="project" value="InterPro"/>
</dbReference>
<keyword evidence="2" id="KW-0175">Coiled coil</keyword>
<evidence type="ECO:0000259" key="4">
    <source>
        <dbReference type="Pfam" id="PF00675"/>
    </source>
</evidence>
<organism evidence="6 7">
    <name type="scientific">Chroogloeocystis siderophila 5.2 s.c.1</name>
    <dbReference type="NCBI Taxonomy" id="247279"/>
    <lineage>
        <taxon>Bacteria</taxon>
        <taxon>Bacillati</taxon>
        <taxon>Cyanobacteriota</taxon>
        <taxon>Cyanophyceae</taxon>
        <taxon>Oscillatoriophycideae</taxon>
        <taxon>Chroococcales</taxon>
        <taxon>Chroococcaceae</taxon>
        <taxon>Chroogloeocystis</taxon>
    </lineage>
</organism>
<dbReference type="Pfam" id="PF05193">
    <property type="entry name" value="Peptidase_M16_C"/>
    <property type="match status" value="2"/>
</dbReference>
<keyword evidence="7" id="KW-1185">Reference proteome</keyword>
<dbReference type="InterPro" id="IPR050361">
    <property type="entry name" value="MPP/UQCRC_Complex"/>
</dbReference>
<feature type="signal peptide" evidence="3">
    <location>
        <begin position="1"/>
        <end position="30"/>
    </location>
</feature>
<dbReference type="Gene3D" id="3.30.830.10">
    <property type="entry name" value="Metalloenzyme, LuxS/M16 peptidase-like"/>
    <property type="match status" value="4"/>
</dbReference>
<evidence type="ECO:0000259" key="5">
    <source>
        <dbReference type="Pfam" id="PF05193"/>
    </source>
</evidence>
<feature type="chain" id="PRO_5013137981" evidence="3">
    <location>
        <begin position="31"/>
        <end position="944"/>
    </location>
</feature>
<evidence type="ECO:0000256" key="1">
    <source>
        <dbReference type="ARBA" id="ARBA00007261"/>
    </source>
</evidence>
<evidence type="ECO:0000256" key="3">
    <source>
        <dbReference type="SAM" id="SignalP"/>
    </source>
</evidence>
<feature type="domain" description="Peptidase M16 C-terminal" evidence="5">
    <location>
        <begin position="218"/>
        <end position="411"/>
    </location>
</feature>
<feature type="domain" description="Peptidase M16 N-terminal" evidence="4">
    <location>
        <begin position="67"/>
        <end position="212"/>
    </location>
</feature>